<dbReference type="Proteomes" id="UP000011761">
    <property type="component" value="Unassembled WGS sequence"/>
</dbReference>
<dbReference type="EMBL" id="KB445562">
    <property type="protein sequence ID" value="EMC92359.1"/>
    <property type="molecule type" value="Genomic_DNA"/>
</dbReference>
<proteinExistence type="predicted"/>
<gene>
    <name evidence="1" type="ORF">BAUCODRAFT_286451</name>
</gene>
<accession>M2N097</accession>
<dbReference type="HOGENOM" id="CLU_3086852_0_0_1"/>
<protein>
    <submittedName>
        <fullName evidence="1">Uncharacterized protein</fullName>
    </submittedName>
</protein>
<evidence type="ECO:0000313" key="2">
    <source>
        <dbReference type="Proteomes" id="UP000011761"/>
    </source>
</evidence>
<dbReference type="AlphaFoldDB" id="M2N097"/>
<reference evidence="1 2" key="1">
    <citation type="journal article" date="2012" name="PLoS Pathog.">
        <title>Diverse lifestyles and strategies of plant pathogenesis encoded in the genomes of eighteen Dothideomycetes fungi.</title>
        <authorList>
            <person name="Ohm R.A."/>
            <person name="Feau N."/>
            <person name="Henrissat B."/>
            <person name="Schoch C.L."/>
            <person name="Horwitz B.A."/>
            <person name="Barry K.W."/>
            <person name="Condon B.J."/>
            <person name="Copeland A.C."/>
            <person name="Dhillon B."/>
            <person name="Glaser F."/>
            <person name="Hesse C.N."/>
            <person name="Kosti I."/>
            <person name="LaButti K."/>
            <person name="Lindquist E.A."/>
            <person name="Lucas S."/>
            <person name="Salamov A.A."/>
            <person name="Bradshaw R.E."/>
            <person name="Ciuffetti L."/>
            <person name="Hamelin R.C."/>
            <person name="Kema G.H.J."/>
            <person name="Lawrence C."/>
            <person name="Scott J.A."/>
            <person name="Spatafora J.W."/>
            <person name="Turgeon B.G."/>
            <person name="de Wit P.J.G.M."/>
            <person name="Zhong S."/>
            <person name="Goodwin S.B."/>
            <person name="Grigoriev I.V."/>
        </authorList>
    </citation>
    <scope>NUCLEOTIDE SEQUENCE [LARGE SCALE GENOMIC DNA]</scope>
    <source>
        <strain evidence="1 2">UAMH 10762</strain>
    </source>
</reference>
<dbReference type="RefSeq" id="XP_007680733.1">
    <property type="nucleotide sequence ID" value="XM_007682543.1"/>
</dbReference>
<name>M2N097_BAUPA</name>
<keyword evidence="2" id="KW-1185">Reference proteome</keyword>
<evidence type="ECO:0000313" key="1">
    <source>
        <dbReference type="EMBL" id="EMC92359.1"/>
    </source>
</evidence>
<organism evidence="1 2">
    <name type="scientific">Baudoinia panamericana (strain UAMH 10762)</name>
    <name type="common">Angels' share fungus</name>
    <name type="synonym">Baudoinia compniacensis (strain UAMH 10762)</name>
    <dbReference type="NCBI Taxonomy" id="717646"/>
    <lineage>
        <taxon>Eukaryota</taxon>
        <taxon>Fungi</taxon>
        <taxon>Dikarya</taxon>
        <taxon>Ascomycota</taxon>
        <taxon>Pezizomycotina</taxon>
        <taxon>Dothideomycetes</taxon>
        <taxon>Dothideomycetidae</taxon>
        <taxon>Mycosphaerellales</taxon>
        <taxon>Teratosphaeriaceae</taxon>
        <taxon>Baudoinia</taxon>
    </lineage>
</organism>
<dbReference type="GeneID" id="19110741"/>
<sequence>MGVNAGRQAGSAAEQYALSVCLVRGTAIEPGSPRGRSIDETRLAICRTTSVC</sequence>
<dbReference type="KEGG" id="bcom:BAUCODRAFT_286451"/>